<dbReference type="AlphaFoldDB" id="A0A1D1VS75"/>
<evidence type="ECO:0000313" key="2">
    <source>
        <dbReference type="EMBL" id="GAV03716.1"/>
    </source>
</evidence>
<dbReference type="EMBL" id="BDGG01000010">
    <property type="protein sequence ID" value="GAV03716.1"/>
    <property type="molecule type" value="Genomic_DNA"/>
</dbReference>
<name>A0A1D1VS75_RAMVA</name>
<feature type="compositionally biased region" description="Polar residues" evidence="1">
    <location>
        <begin position="80"/>
        <end position="96"/>
    </location>
</feature>
<feature type="compositionally biased region" description="Low complexity" evidence="1">
    <location>
        <begin position="37"/>
        <end position="47"/>
    </location>
</feature>
<comment type="caution">
    <text evidence="2">The sequence shown here is derived from an EMBL/GenBank/DDBJ whole genome shotgun (WGS) entry which is preliminary data.</text>
</comment>
<evidence type="ECO:0000256" key="1">
    <source>
        <dbReference type="SAM" id="MobiDB-lite"/>
    </source>
</evidence>
<sequence>MTWRSNDQTWLEDNTSEYGLPTPGEKNVRVIEEETCSSSAAWSSSRSLPEGCYNAPNSAKRPDDAGGSGSGASLNKKHSLMSSFCPQKPVSQTGGNNEPPDRPQLPPTFNKLHLSKVNTAPRSETDTDADAEKFLQACQPTRYFADDQEPSTSSALQTAVAVVPAVPVHLPDAGQLIFDNGSYVRRDVSRITFEELRYLIREYPRPPANYRYPAVLGSEKVHARYFQASRLEAHPFLGWSYVDNGAYRTPCTP</sequence>
<keyword evidence="3" id="KW-1185">Reference proteome</keyword>
<protein>
    <submittedName>
        <fullName evidence="2">Uncharacterized protein</fullName>
    </submittedName>
</protein>
<proteinExistence type="predicted"/>
<accession>A0A1D1VS75</accession>
<gene>
    <name evidence="2" type="primary">RvY_14105-1</name>
    <name evidence="2" type="synonym">RvY_14105.1</name>
    <name evidence="2" type="ORF">RvY_14105</name>
</gene>
<reference evidence="2 3" key="1">
    <citation type="journal article" date="2016" name="Nat. Commun.">
        <title>Extremotolerant tardigrade genome and improved radiotolerance of human cultured cells by tardigrade-unique protein.</title>
        <authorList>
            <person name="Hashimoto T."/>
            <person name="Horikawa D.D."/>
            <person name="Saito Y."/>
            <person name="Kuwahara H."/>
            <person name="Kozuka-Hata H."/>
            <person name="Shin-I T."/>
            <person name="Minakuchi Y."/>
            <person name="Ohishi K."/>
            <person name="Motoyama A."/>
            <person name="Aizu T."/>
            <person name="Enomoto A."/>
            <person name="Kondo K."/>
            <person name="Tanaka S."/>
            <person name="Hara Y."/>
            <person name="Koshikawa S."/>
            <person name="Sagara H."/>
            <person name="Miura T."/>
            <person name="Yokobori S."/>
            <person name="Miyagawa K."/>
            <person name="Suzuki Y."/>
            <person name="Kubo T."/>
            <person name="Oyama M."/>
            <person name="Kohara Y."/>
            <person name="Fujiyama A."/>
            <person name="Arakawa K."/>
            <person name="Katayama T."/>
            <person name="Toyoda A."/>
            <person name="Kunieda T."/>
        </authorList>
    </citation>
    <scope>NUCLEOTIDE SEQUENCE [LARGE SCALE GENOMIC DNA]</scope>
    <source>
        <strain evidence="2 3">YOKOZUNA-1</strain>
    </source>
</reference>
<evidence type="ECO:0000313" key="3">
    <source>
        <dbReference type="Proteomes" id="UP000186922"/>
    </source>
</evidence>
<organism evidence="2 3">
    <name type="scientific">Ramazzottius varieornatus</name>
    <name type="common">Water bear</name>
    <name type="synonym">Tardigrade</name>
    <dbReference type="NCBI Taxonomy" id="947166"/>
    <lineage>
        <taxon>Eukaryota</taxon>
        <taxon>Metazoa</taxon>
        <taxon>Ecdysozoa</taxon>
        <taxon>Tardigrada</taxon>
        <taxon>Eutardigrada</taxon>
        <taxon>Parachela</taxon>
        <taxon>Hypsibioidea</taxon>
        <taxon>Ramazzottiidae</taxon>
        <taxon>Ramazzottius</taxon>
    </lineage>
</organism>
<feature type="compositionally biased region" description="Polar residues" evidence="1">
    <location>
        <begin position="1"/>
        <end position="17"/>
    </location>
</feature>
<dbReference type="Proteomes" id="UP000186922">
    <property type="component" value="Unassembled WGS sequence"/>
</dbReference>
<feature type="region of interest" description="Disordered" evidence="1">
    <location>
        <begin position="1"/>
        <end position="109"/>
    </location>
</feature>